<sequence>MEYIALSALFAMLYSLMAMFLALILFEDRDLA</sequence>
<accession>A3ZW14</accession>
<dbReference type="HOGENOM" id="CLU_3388280_0_0_0"/>
<dbReference type="EMBL" id="AANZ01000014">
    <property type="protein sequence ID" value="EAQ79510.1"/>
    <property type="molecule type" value="Genomic_DNA"/>
</dbReference>
<evidence type="ECO:0000256" key="1">
    <source>
        <dbReference type="SAM" id="Phobius"/>
    </source>
</evidence>
<feature type="transmembrane region" description="Helical" evidence="1">
    <location>
        <begin position="6"/>
        <end position="26"/>
    </location>
</feature>
<proteinExistence type="predicted"/>
<evidence type="ECO:0000313" key="3">
    <source>
        <dbReference type="Proteomes" id="UP000004358"/>
    </source>
</evidence>
<keyword evidence="1" id="KW-1133">Transmembrane helix</keyword>
<evidence type="ECO:0000313" key="2">
    <source>
        <dbReference type="EMBL" id="EAQ79510.1"/>
    </source>
</evidence>
<dbReference type="AlphaFoldDB" id="A3ZW14"/>
<reference evidence="2 3" key="1">
    <citation type="submission" date="2006-02" db="EMBL/GenBank/DDBJ databases">
        <authorList>
            <person name="Amann R."/>
            <person name="Ferriera S."/>
            <person name="Johnson J."/>
            <person name="Kravitz S."/>
            <person name="Halpern A."/>
            <person name="Remington K."/>
            <person name="Beeson K."/>
            <person name="Tran B."/>
            <person name="Rogers Y.-H."/>
            <person name="Friedman R."/>
            <person name="Venter J.C."/>
        </authorList>
    </citation>
    <scope>NUCLEOTIDE SEQUENCE [LARGE SCALE GENOMIC DNA]</scope>
    <source>
        <strain evidence="2 3">DSM 3645</strain>
    </source>
</reference>
<dbReference type="Proteomes" id="UP000004358">
    <property type="component" value="Unassembled WGS sequence"/>
</dbReference>
<comment type="caution">
    <text evidence="2">The sequence shown here is derived from an EMBL/GenBank/DDBJ whole genome shotgun (WGS) entry which is preliminary data.</text>
</comment>
<name>A3ZW14_9BACT</name>
<dbReference type="STRING" id="314230.DSM3645_03503"/>
<keyword evidence="1" id="KW-0472">Membrane</keyword>
<keyword evidence="1" id="KW-0812">Transmembrane</keyword>
<protein>
    <submittedName>
        <fullName evidence="2">Uncharacterized protein</fullName>
    </submittedName>
</protein>
<gene>
    <name evidence="2" type="ORF">DSM3645_03503</name>
</gene>
<organism evidence="2 3">
    <name type="scientific">Blastopirellula marina DSM 3645</name>
    <dbReference type="NCBI Taxonomy" id="314230"/>
    <lineage>
        <taxon>Bacteria</taxon>
        <taxon>Pseudomonadati</taxon>
        <taxon>Planctomycetota</taxon>
        <taxon>Planctomycetia</taxon>
        <taxon>Pirellulales</taxon>
        <taxon>Pirellulaceae</taxon>
        <taxon>Blastopirellula</taxon>
    </lineage>
</organism>